<keyword evidence="1 3" id="KW-0808">Transferase</keyword>
<dbReference type="SUPFAM" id="SSF53756">
    <property type="entry name" value="UDP-Glycosyltransferase/glycogen phosphorylase"/>
    <property type="match status" value="1"/>
</dbReference>
<evidence type="ECO:0000313" key="4">
    <source>
        <dbReference type="Proteomes" id="UP000199564"/>
    </source>
</evidence>
<dbReference type="PANTHER" id="PTHR46401:SF2">
    <property type="entry name" value="GLYCOSYLTRANSFERASE WBBK-RELATED"/>
    <property type="match status" value="1"/>
</dbReference>
<dbReference type="Proteomes" id="UP000199564">
    <property type="component" value="Unassembled WGS sequence"/>
</dbReference>
<dbReference type="Gene3D" id="3.40.50.2000">
    <property type="entry name" value="Glycogen Phosphorylase B"/>
    <property type="match status" value="1"/>
</dbReference>
<evidence type="ECO:0000313" key="3">
    <source>
        <dbReference type="EMBL" id="SFO48809.1"/>
    </source>
</evidence>
<dbReference type="PANTHER" id="PTHR46401">
    <property type="entry name" value="GLYCOSYLTRANSFERASE WBBK-RELATED"/>
    <property type="match status" value="1"/>
</dbReference>
<keyword evidence="4" id="KW-1185">Reference proteome</keyword>
<accession>A0A1I5HKY6</accession>
<dbReference type="CDD" id="cd03801">
    <property type="entry name" value="GT4_PimA-like"/>
    <property type="match status" value="1"/>
</dbReference>
<proteinExistence type="predicted"/>
<protein>
    <submittedName>
        <fullName evidence="3">Glycosyltransferase involved in cell wall bisynthesis</fullName>
    </submittedName>
</protein>
<feature type="domain" description="Glycosyl transferase family 1" evidence="2">
    <location>
        <begin position="199"/>
        <end position="358"/>
    </location>
</feature>
<evidence type="ECO:0000256" key="1">
    <source>
        <dbReference type="ARBA" id="ARBA00022679"/>
    </source>
</evidence>
<reference evidence="4" key="1">
    <citation type="submission" date="2016-10" db="EMBL/GenBank/DDBJ databases">
        <authorList>
            <person name="Varghese N."/>
            <person name="Submissions S."/>
        </authorList>
    </citation>
    <scope>NUCLEOTIDE SEQUENCE [LARGE SCALE GENOMIC DNA]</scope>
    <source>
        <strain evidence="4">DSM 15282</strain>
    </source>
</reference>
<sequence>MKSPTNFLIITHVAHVRFQGKYWGYGPYVREMNLWARNVASVTLLAPLSSKKAPDPIDLPYECSTLRFVQVESFELTSLRSSLKALFFLPSIFFKTWKEIKKSDHVHLRCPGNMGLIGAITQVLFPSKHKTAKYAANWDPSSQQPFTYRLQKKILASQALSKNMRVLTYGNWDSSNQNLVPFFTASYSEKDQKVVKPRQLSLDQKIRLIYVGGLQKAKNPLLSIRVCQKLLENHVEAELNLYGQGPEMEKLLDFVEKNKLGNNVILHGNVNSEELMKAYQNSHFLIFVSESEGWPKVVAESMFWACLPITSPVSCVPQMLGDESRGDLVSNSEDMIFDIICRYVEEPEKYYQKAQSARDWSQKYTLERFEHEIQNLLKN</sequence>
<gene>
    <name evidence="3" type="ORF">SAMN04488519_107105</name>
</gene>
<dbReference type="InterPro" id="IPR001296">
    <property type="entry name" value="Glyco_trans_1"/>
</dbReference>
<dbReference type="EMBL" id="FOVW01000007">
    <property type="protein sequence ID" value="SFO48809.1"/>
    <property type="molecule type" value="Genomic_DNA"/>
</dbReference>
<dbReference type="AlphaFoldDB" id="A0A1I5HKY6"/>
<organism evidence="3 4">
    <name type="scientific">Algoriphagus ornithinivorans</name>
    <dbReference type="NCBI Taxonomy" id="226506"/>
    <lineage>
        <taxon>Bacteria</taxon>
        <taxon>Pseudomonadati</taxon>
        <taxon>Bacteroidota</taxon>
        <taxon>Cytophagia</taxon>
        <taxon>Cytophagales</taxon>
        <taxon>Cyclobacteriaceae</taxon>
        <taxon>Algoriphagus</taxon>
    </lineage>
</organism>
<dbReference type="RefSeq" id="WP_245756412.1">
    <property type="nucleotide sequence ID" value="NZ_FOVW01000007.1"/>
</dbReference>
<dbReference type="STRING" id="226506.SAMN04488519_107105"/>
<dbReference type="Pfam" id="PF00534">
    <property type="entry name" value="Glycos_transf_1"/>
    <property type="match status" value="1"/>
</dbReference>
<evidence type="ECO:0000259" key="2">
    <source>
        <dbReference type="Pfam" id="PF00534"/>
    </source>
</evidence>
<dbReference type="GO" id="GO:0009103">
    <property type="term" value="P:lipopolysaccharide biosynthetic process"/>
    <property type="evidence" value="ECO:0007669"/>
    <property type="project" value="TreeGrafter"/>
</dbReference>
<dbReference type="GO" id="GO:0016757">
    <property type="term" value="F:glycosyltransferase activity"/>
    <property type="evidence" value="ECO:0007669"/>
    <property type="project" value="InterPro"/>
</dbReference>
<name>A0A1I5HKY6_9BACT</name>